<feature type="compositionally biased region" description="Basic and acidic residues" evidence="13">
    <location>
        <begin position="91"/>
        <end position="109"/>
    </location>
</feature>
<dbReference type="GO" id="GO:0043952">
    <property type="term" value="P:protein transport by the Sec complex"/>
    <property type="evidence" value="ECO:0007669"/>
    <property type="project" value="TreeGrafter"/>
</dbReference>
<evidence type="ECO:0000256" key="9">
    <source>
        <dbReference type="ARBA" id="ARBA00023010"/>
    </source>
</evidence>
<dbReference type="AlphaFoldDB" id="A0AA52EGI5"/>
<dbReference type="EMBL" id="CP123872">
    <property type="protein sequence ID" value="WND02365.1"/>
    <property type="molecule type" value="Genomic_DNA"/>
</dbReference>
<dbReference type="GO" id="GO:0015450">
    <property type="term" value="F:protein-transporting ATPase activity"/>
    <property type="evidence" value="ECO:0007669"/>
    <property type="project" value="UniProtKB-UniRule"/>
</dbReference>
<dbReference type="PANTHER" id="PTHR34182">
    <property type="entry name" value="PROTEIN-EXPORT MEMBRANE PROTEIN SECG"/>
    <property type="match status" value="1"/>
</dbReference>
<evidence type="ECO:0000313" key="14">
    <source>
        <dbReference type="EMBL" id="WND02365.1"/>
    </source>
</evidence>
<comment type="function">
    <text evidence="11 12">Involved in protein export. Participates in an early event of protein translocation.</text>
</comment>
<dbReference type="RefSeq" id="WP_310798201.1">
    <property type="nucleotide sequence ID" value="NZ_CP123872.1"/>
</dbReference>
<proteinExistence type="inferred from homology"/>
<keyword evidence="8 12" id="KW-1133">Transmembrane helix</keyword>
<keyword evidence="10 12" id="KW-0472">Membrane</keyword>
<dbReference type="KEGG" id="tmk:QGN29_12475"/>
<evidence type="ECO:0000256" key="6">
    <source>
        <dbReference type="ARBA" id="ARBA00022692"/>
    </source>
</evidence>
<evidence type="ECO:0000256" key="7">
    <source>
        <dbReference type="ARBA" id="ARBA00022927"/>
    </source>
</evidence>
<keyword evidence="9 12" id="KW-0811">Translocation</keyword>
<protein>
    <recommendedName>
        <fullName evidence="3 12">Protein-export membrane protein SecG</fullName>
    </recommendedName>
</protein>
<organism evidence="14 15">
    <name type="scientific">Temperatibacter marinus</name>
    <dbReference type="NCBI Taxonomy" id="1456591"/>
    <lineage>
        <taxon>Bacteria</taxon>
        <taxon>Pseudomonadati</taxon>
        <taxon>Pseudomonadota</taxon>
        <taxon>Alphaproteobacteria</taxon>
        <taxon>Kordiimonadales</taxon>
        <taxon>Temperatibacteraceae</taxon>
        <taxon>Temperatibacter</taxon>
    </lineage>
</organism>
<evidence type="ECO:0000256" key="3">
    <source>
        <dbReference type="ARBA" id="ARBA00017876"/>
    </source>
</evidence>
<dbReference type="GO" id="GO:0065002">
    <property type="term" value="P:intracellular protein transmembrane transport"/>
    <property type="evidence" value="ECO:0007669"/>
    <property type="project" value="TreeGrafter"/>
</dbReference>
<evidence type="ECO:0000256" key="1">
    <source>
        <dbReference type="ARBA" id="ARBA00004651"/>
    </source>
</evidence>
<dbReference type="Pfam" id="PF03840">
    <property type="entry name" value="SecG"/>
    <property type="match status" value="1"/>
</dbReference>
<evidence type="ECO:0000313" key="15">
    <source>
        <dbReference type="Proteomes" id="UP001268683"/>
    </source>
</evidence>
<keyword evidence="7 12" id="KW-0653">Protein transport</keyword>
<keyword evidence="5 12" id="KW-1003">Cell membrane</keyword>
<comment type="subcellular location">
    <subcellularLocation>
        <location evidence="1 12">Cell membrane</location>
        <topology evidence="1 12">Multi-pass membrane protein</topology>
    </subcellularLocation>
</comment>
<feature type="transmembrane region" description="Helical" evidence="12">
    <location>
        <begin position="55"/>
        <end position="72"/>
    </location>
</feature>
<evidence type="ECO:0000256" key="4">
    <source>
        <dbReference type="ARBA" id="ARBA00022448"/>
    </source>
</evidence>
<keyword evidence="15" id="KW-1185">Reference proteome</keyword>
<evidence type="ECO:0000256" key="5">
    <source>
        <dbReference type="ARBA" id="ARBA00022475"/>
    </source>
</evidence>
<feature type="region of interest" description="Disordered" evidence="13">
    <location>
        <begin position="82"/>
        <end position="109"/>
    </location>
</feature>
<keyword evidence="6 12" id="KW-0812">Transmembrane</keyword>
<dbReference type="NCBIfam" id="TIGR00810">
    <property type="entry name" value="secG"/>
    <property type="match status" value="1"/>
</dbReference>
<evidence type="ECO:0000256" key="13">
    <source>
        <dbReference type="SAM" id="MobiDB-lite"/>
    </source>
</evidence>
<accession>A0AA52EGI5</accession>
<dbReference type="PANTHER" id="PTHR34182:SF1">
    <property type="entry name" value="PROTEIN-EXPORT MEMBRANE PROTEIN SECG"/>
    <property type="match status" value="1"/>
</dbReference>
<evidence type="ECO:0000256" key="11">
    <source>
        <dbReference type="ARBA" id="ARBA00025182"/>
    </source>
</evidence>
<comment type="caution">
    <text evidence="12">Lacks conserved residue(s) required for the propagation of feature annotation.</text>
</comment>
<keyword evidence="4 12" id="KW-0813">Transport</keyword>
<evidence type="ECO:0000256" key="10">
    <source>
        <dbReference type="ARBA" id="ARBA00023136"/>
    </source>
</evidence>
<gene>
    <name evidence="14" type="primary">secG</name>
    <name evidence="14" type="ORF">QGN29_12475</name>
</gene>
<dbReference type="GO" id="GO:0005886">
    <property type="term" value="C:plasma membrane"/>
    <property type="evidence" value="ECO:0007669"/>
    <property type="project" value="UniProtKB-SubCell"/>
</dbReference>
<dbReference type="PRINTS" id="PR01651">
    <property type="entry name" value="SECGEXPORT"/>
</dbReference>
<evidence type="ECO:0000256" key="2">
    <source>
        <dbReference type="ARBA" id="ARBA00008445"/>
    </source>
</evidence>
<name>A0AA52EGI5_9PROT</name>
<reference evidence="14" key="1">
    <citation type="submission" date="2023-04" db="EMBL/GenBank/DDBJ databases">
        <title>Complete genome sequence of Temperatibacter marinus.</title>
        <authorList>
            <person name="Rong J.-C."/>
            <person name="Yi M.-L."/>
            <person name="Zhao Q."/>
        </authorList>
    </citation>
    <scope>NUCLEOTIDE SEQUENCE</scope>
    <source>
        <strain evidence="14">NBRC 110045</strain>
    </source>
</reference>
<evidence type="ECO:0000256" key="8">
    <source>
        <dbReference type="ARBA" id="ARBA00022989"/>
    </source>
</evidence>
<dbReference type="Proteomes" id="UP001268683">
    <property type="component" value="Chromosome"/>
</dbReference>
<evidence type="ECO:0000256" key="12">
    <source>
        <dbReference type="RuleBase" id="RU365087"/>
    </source>
</evidence>
<comment type="similarity">
    <text evidence="2 12">Belongs to the SecG family.</text>
</comment>
<sequence length="109" mass="11425">MESVLLAIHLIVAIAIVVLVLLQRSEGGGLGIGGNSSGMMTARGAANLLTKSTKWLAVIFIVNSLALGYIAANRDKGETAADLAEQADTLPKPEKDKELPTLPTKDKDN</sequence>
<dbReference type="GO" id="GO:0009306">
    <property type="term" value="P:protein secretion"/>
    <property type="evidence" value="ECO:0007669"/>
    <property type="project" value="UniProtKB-UniRule"/>
</dbReference>
<dbReference type="InterPro" id="IPR004692">
    <property type="entry name" value="SecG"/>
</dbReference>